<dbReference type="EMBL" id="AP009044">
    <property type="protein sequence ID" value="BAF53235.1"/>
    <property type="molecule type" value="Genomic_DNA"/>
</dbReference>
<sequence>MSSLGNMDTRMRLQVAAGSALIGAGVAVNDYVQSPVRRAISYGALALSGATVIAMGQDPTGERSIIAKDSATMVDQIRQEIGDLGVTPGPESDVDAITERGPLVTWLLLAVFVVAFFTLAYFSIRMDVAVMRRIAKFFEKRGASRPFTCTGMVYAAFIYAICELEARTK</sequence>
<proteinExistence type="predicted"/>
<dbReference type="KEGG" id="cgt:cgR_0271"/>
<dbReference type="Proteomes" id="UP000006698">
    <property type="component" value="Chromosome"/>
</dbReference>
<protein>
    <submittedName>
        <fullName evidence="2">Uncharacterized protein</fullName>
    </submittedName>
</protein>
<keyword evidence="1" id="KW-0812">Transmembrane</keyword>
<keyword evidence="1" id="KW-1133">Transmembrane helix</keyword>
<evidence type="ECO:0000256" key="1">
    <source>
        <dbReference type="SAM" id="Phobius"/>
    </source>
</evidence>
<keyword evidence="1" id="KW-0472">Membrane</keyword>
<evidence type="ECO:0000313" key="2">
    <source>
        <dbReference type="EMBL" id="BAF53235.1"/>
    </source>
</evidence>
<feature type="transmembrane region" description="Helical" evidence="1">
    <location>
        <begin position="39"/>
        <end position="56"/>
    </location>
</feature>
<name>A0AB72V7N1_CORGB</name>
<dbReference type="AlphaFoldDB" id="A0AB72V7N1"/>
<reference evidence="2" key="1">
    <citation type="journal article" date="2007" name="Microbiology">
        <title>Comparative analysis of the Corynebacterium glutamicum group and complete genome sequence of strain R.</title>
        <authorList>
            <person name="Yukawa H."/>
            <person name="Omumasaba C.A."/>
            <person name="Nonaka H."/>
            <person name="Kos P."/>
            <person name="Okai N."/>
            <person name="Suzuki N."/>
            <person name="Suda M."/>
            <person name="Tsuge Y."/>
            <person name="Watanabe J."/>
            <person name="Ikeda Y."/>
            <person name="Vertes A.A."/>
            <person name="Inui M."/>
        </authorList>
    </citation>
    <scope>NUCLEOTIDE SEQUENCE</scope>
    <source>
        <strain evidence="2">R</strain>
    </source>
</reference>
<organism evidence="2">
    <name type="scientific">Corynebacterium glutamicum (strain R)</name>
    <dbReference type="NCBI Taxonomy" id="340322"/>
    <lineage>
        <taxon>Bacteria</taxon>
        <taxon>Bacillati</taxon>
        <taxon>Actinomycetota</taxon>
        <taxon>Actinomycetes</taxon>
        <taxon>Mycobacteriales</taxon>
        <taxon>Corynebacteriaceae</taxon>
        <taxon>Corynebacterium</taxon>
    </lineage>
</organism>
<feature type="transmembrane region" description="Helical" evidence="1">
    <location>
        <begin position="103"/>
        <end position="124"/>
    </location>
</feature>
<gene>
    <name evidence="2" type="ordered locus">cgR_0271</name>
</gene>
<accession>A0AB72V7N1</accession>